<dbReference type="SUPFAM" id="SSF52540">
    <property type="entry name" value="P-loop containing nucleoside triphosphate hydrolases"/>
    <property type="match status" value="1"/>
</dbReference>
<feature type="domain" description="DUF7708" evidence="3">
    <location>
        <begin position="104"/>
        <end position="218"/>
    </location>
</feature>
<evidence type="ECO:0000313" key="5">
    <source>
        <dbReference type="Proteomes" id="UP000070700"/>
    </source>
</evidence>
<dbReference type="Gene3D" id="1.25.40.10">
    <property type="entry name" value="Tetratricopeptide repeat domain"/>
    <property type="match status" value="2"/>
</dbReference>
<accession>A0A132B2R2</accession>
<dbReference type="GO" id="GO:0043531">
    <property type="term" value="F:ADP binding"/>
    <property type="evidence" value="ECO:0007669"/>
    <property type="project" value="InterPro"/>
</dbReference>
<dbReference type="RefSeq" id="XP_018060976.1">
    <property type="nucleotide sequence ID" value="XM_018223372.1"/>
</dbReference>
<dbReference type="InterPro" id="IPR056125">
    <property type="entry name" value="DUF7708"/>
</dbReference>
<dbReference type="Pfam" id="PF00931">
    <property type="entry name" value="NB-ARC"/>
    <property type="match status" value="1"/>
</dbReference>
<dbReference type="PRINTS" id="PR00364">
    <property type="entry name" value="DISEASERSIST"/>
</dbReference>
<name>A0A132B2R2_MOLSC</name>
<dbReference type="EMBL" id="KQ947445">
    <property type="protein sequence ID" value="KUJ06621.1"/>
    <property type="molecule type" value="Genomic_DNA"/>
</dbReference>
<dbReference type="Gene3D" id="3.40.50.300">
    <property type="entry name" value="P-loop containing nucleotide triphosphate hydrolases"/>
    <property type="match status" value="1"/>
</dbReference>
<dbReference type="InParanoid" id="A0A132B2R2"/>
<dbReference type="Proteomes" id="UP000070700">
    <property type="component" value="Unassembled WGS sequence"/>
</dbReference>
<dbReference type="InterPro" id="IPR011990">
    <property type="entry name" value="TPR-like_helical_dom_sf"/>
</dbReference>
<dbReference type="PANTHER" id="PTHR47691:SF3">
    <property type="entry name" value="HTH-TYPE TRANSCRIPTIONAL REGULATOR RV0890C-RELATED"/>
    <property type="match status" value="1"/>
</dbReference>
<evidence type="ECO:0000256" key="1">
    <source>
        <dbReference type="SAM" id="Coils"/>
    </source>
</evidence>
<feature type="domain" description="NB-ARC" evidence="2">
    <location>
        <begin position="290"/>
        <end position="404"/>
    </location>
</feature>
<reference evidence="4 5" key="1">
    <citation type="submission" date="2015-10" db="EMBL/GenBank/DDBJ databases">
        <title>Full genome of DAOMC 229536 Phialocephala scopiformis, a fungal endophyte of spruce producing the potent anti-insectan compound rugulosin.</title>
        <authorList>
            <consortium name="DOE Joint Genome Institute"/>
            <person name="Walker A.K."/>
            <person name="Frasz S.L."/>
            <person name="Seifert K.A."/>
            <person name="Miller J.D."/>
            <person name="Mondo S.J."/>
            <person name="Labutti K."/>
            <person name="Lipzen A."/>
            <person name="Dockter R."/>
            <person name="Kennedy M."/>
            <person name="Grigoriev I.V."/>
            <person name="Spatafora J.W."/>
        </authorList>
    </citation>
    <scope>NUCLEOTIDE SEQUENCE [LARGE SCALE GENOMIC DNA]</scope>
    <source>
        <strain evidence="4 5">CBS 120377</strain>
    </source>
</reference>
<dbReference type="KEGG" id="psco:LY89DRAFT_790467"/>
<dbReference type="AlphaFoldDB" id="A0A132B2R2"/>
<keyword evidence="1" id="KW-0175">Coiled coil</keyword>
<dbReference type="InterPro" id="IPR027417">
    <property type="entry name" value="P-loop_NTPase"/>
</dbReference>
<dbReference type="PANTHER" id="PTHR47691">
    <property type="entry name" value="REGULATOR-RELATED"/>
    <property type="match status" value="1"/>
</dbReference>
<sequence length="887" mass="101611">MATSVPVVIDIEMDKGLDNQKNYQTIVWEEAQAVCKVHLDPEQPRTIYQFDTCESLLQSLSQKKTQYSEKMLPEFLTRIEPTLFHLRSFTAVIALSVQGSVLRTAMIWGVVNLLIENTVKSVETLSKIVEMLDEMAHELWLFQEYEWLFQEHAGLEDILLNVFVDVIRFWTHTIKFLSRHPVVNFVAGPWNDVKKEFNETSTRIQKQIRQLKEKAQAISYRPKHRTQAELIQELESRFSQKFVIFGEEETAKLPCTNITSPRNPHFFGRKEILGHALDHRPERAVFRSWALWGMGGIGKSQTALEYVHQRISDGVQAVFWVSGETALDMNKSFTQIALALGLKGAAEGNDDRNQYLVTKWLQNTDTDWLLVFDNIEDPHLLRGCWPSAPHGSILVTSRNNVVSFDHAAGGVPLPTFDAHEGSAFLMNLLARKNYSEEEIASAETLSSTLGGLPLALNLMGTQIHTRGKPIKQFLTQYQTNAKRLHDRPREGIQNIYYQHSLRTVWQTSFDPLEADSVVIQGVLTFIRPDDVPEELFVPQEDQALGEEEQGQAYFQDSLRYLMESGAWSEFLELANLACKDKETLQWAHLCNSAGLVECERGNAKAAFVYMNTSRRIREKLLPSDHEELANIYNNYANVIMTESQDEASLAMAESLYLKALEIDKSKPEEESALILHIRWLNLATVWMFQKRYKEAVEAVETGRHYAIKNFGPACHFDGEEVCPIYPKTYLFTNIRDSMLQTNVSYSADYVYGDIEYFQGNWDNAKKRFARALVLFEEENELHPSTCAAMWKLASIAMRQGDLEQSINLFRKVRLLFELNEKAKGDKGETARCLRRLTEALEIHGDVEEAAELNEKAEAMRERIQGSRFKDLPDSEYSYDLLVFFGYA</sequence>
<gene>
    <name evidence="4" type="ORF">LY89DRAFT_790467</name>
</gene>
<organism evidence="4 5">
    <name type="scientific">Mollisia scopiformis</name>
    <name type="common">Conifer needle endophyte fungus</name>
    <name type="synonym">Phialocephala scopiformis</name>
    <dbReference type="NCBI Taxonomy" id="149040"/>
    <lineage>
        <taxon>Eukaryota</taxon>
        <taxon>Fungi</taxon>
        <taxon>Dikarya</taxon>
        <taxon>Ascomycota</taxon>
        <taxon>Pezizomycotina</taxon>
        <taxon>Leotiomycetes</taxon>
        <taxon>Helotiales</taxon>
        <taxon>Mollisiaceae</taxon>
        <taxon>Mollisia</taxon>
    </lineage>
</organism>
<evidence type="ECO:0000259" key="2">
    <source>
        <dbReference type="Pfam" id="PF00931"/>
    </source>
</evidence>
<feature type="coiled-coil region" evidence="1">
    <location>
        <begin position="842"/>
        <end position="869"/>
    </location>
</feature>
<protein>
    <submittedName>
        <fullName evidence="4">Uncharacterized protein</fullName>
    </submittedName>
</protein>
<dbReference type="Pfam" id="PF13424">
    <property type="entry name" value="TPR_12"/>
    <property type="match status" value="1"/>
</dbReference>
<dbReference type="OrthoDB" id="6161812at2759"/>
<evidence type="ECO:0000259" key="3">
    <source>
        <dbReference type="Pfam" id="PF24809"/>
    </source>
</evidence>
<proteinExistence type="predicted"/>
<dbReference type="Pfam" id="PF24809">
    <property type="entry name" value="DUF7708"/>
    <property type="match status" value="1"/>
</dbReference>
<evidence type="ECO:0000313" key="4">
    <source>
        <dbReference type="EMBL" id="KUJ06621.1"/>
    </source>
</evidence>
<dbReference type="SUPFAM" id="SSF48452">
    <property type="entry name" value="TPR-like"/>
    <property type="match status" value="2"/>
</dbReference>
<dbReference type="InterPro" id="IPR002182">
    <property type="entry name" value="NB-ARC"/>
</dbReference>
<keyword evidence="5" id="KW-1185">Reference proteome</keyword>
<dbReference type="GeneID" id="28833098"/>